<dbReference type="InterPro" id="IPR029052">
    <property type="entry name" value="Metallo-depent_PP-like"/>
</dbReference>
<evidence type="ECO:0000259" key="2">
    <source>
        <dbReference type="Pfam" id="PF00149"/>
    </source>
</evidence>
<feature type="compositionally biased region" description="Polar residues" evidence="1">
    <location>
        <begin position="1"/>
        <end position="25"/>
    </location>
</feature>
<dbReference type="PANTHER" id="PTHR43143">
    <property type="entry name" value="METALLOPHOSPHOESTERASE, CALCINEURIN SUPERFAMILY"/>
    <property type="match status" value="1"/>
</dbReference>
<organism evidence="3 4">
    <name type="scientific">Paenibacillus agricola</name>
    <dbReference type="NCBI Taxonomy" id="2716264"/>
    <lineage>
        <taxon>Bacteria</taxon>
        <taxon>Bacillati</taxon>
        <taxon>Bacillota</taxon>
        <taxon>Bacilli</taxon>
        <taxon>Bacillales</taxon>
        <taxon>Paenibacillaceae</taxon>
        <taxon>Paenibacillus</taxon>
    </lineage>
</organism>
<name>A0ABX0JEQ0_9BACL</name>
<evidence type="ECO:0000313" key="4">
    <source>
        <dbReference type="Proteomes" id="UP001165962"/>
    </source>
</evidence>
<dbReference type="Pfam" id="PF00149">
    <property type="entry name" value="Metallophos"/>
    <property type="match status" value="1"/>
</dbReference>
<reference evidence="3" key="1">
    <citation type="submission" date="2020-03" db="EMBL/GenBank/DDBJ databases">
        <title>Draft sequencing of Paenibacilllus sp. S3N08.</title>
        <authorList>
            <person name="Kim D.-U."/>
        </authorList>
    </citation>
    <scope>NUCLEOTIDE SEQUENCE</scope>
    <source>
        <strain evidence="3">S3N08</strain>
    </source>
</reference>
<keyword evidence="4" id="KW-1185">Reference proteome</keyword>
<accession>A0ABX0JEQ0</accession>
<dbReference type="InterPro" id="IPR004843">
    <property type="entry name" value="Calcineurin-like_PHP"/>
</dbReference>
<evidence type="ECO:0000313" key="3">
    <source>
        <dbReference type="EMBL" id="NHN34023.1"/>
    </source>
</evidence>
<evidence type="ECO:0000256" key="1">
    <source>
        <dbReference type="SAM" id="MobiDB-lite"/>
    </source>
</evidence>
<proteinExistence type="predicted"/>
<sequence length="328" mass="36080">MLSGCSLGTSAPNNQPPNKDNSGTAASGIVDPIPNKEAASSVDALNKPFRFLVMGDSRGSSNGINQVTLRALLTKVKGLNPLPEFLLFTGDQVVGGSDVGKQLGAWKNLVDDYFPMTSVYPALGNHEHDEVIFSDVFTQLPKEQLTGYRKTVYAFDYGNSRFITLNSDRKNEKGNYVIDKQQRDWLEDQLKTSGKQHVFVQFHVPAYPVGAHLGSSLDADSASRDALWALLDKYNVTAVLVGHEHNYNRRKVDSSFDDSGYHFQNTIYQLTIGGAGAPLYNGSKETKQVVVGPKASYHFMIVDVDGGKATFKAYDLQQNEIDSFTVER</sequence>
<gene>
    <name evidence="3" type="ORF">G9U52_29820</name>
</gene>
<dbReference type="Gene3D" id="3.60.21.10">
    <property type="match status" value="1"/>
</dbReference>
<dbReference type="Proteomes" id="UP001165962">
    <property type="component" value="Unassembled WGS sequence"/>
</dbReference>
<dbReference type="EMBL" id="JAAOIW010000015">
    <property type="protein sequence ID" value="NHN34023.1"/>
    <property type="molecule type" value="Genomic_DNA"/>
</dbReference>
<dbReference type="InterPro" id="IPR051918">
    <property type="entry name" value="STPP_CPPED1"/>
</dbReference>
<comment type="caution">
    <text evidence="3">The sequence shown here is derived from an EMBL/GenBank/DDBJ whole genome shotgun (WGS) entry which is preliminary data.</text>
</comment>
<dbReference type="PANTHER" id="PTHR43143:SF1">
    <property type="entry name" value="SERINE_THREONINE-PROTEIN PHOSPHATASE CPPED1"/>
    <property type="match status" value="1"/>
</dbReference>
<feature type="domain" description="Calcineurin-like phosphoesterase" evidence="2">
    <location>
        <begin position="50"/>
        <end position="247"/>
    </location>
</feature>
<protein>
    <submittedName>
        <fullName evidence="3">Metallophosphoesterase</fullName>
    </submittedName>
</protein>
<dbReference type="SUPFAM" id="SSF56300">
    <property type="entry name" value="Metallo-dependent phosphatases"/>
    <property type="match status" value="1"/>
</dbReference>
<feature type="region of interest" description="Disordered" evidence="1">
    <location>
        <begin position="1"/>
        <end position="32"/>
    </location>
</feature>